<dbReference type="NCBIfam" id="TIGR00023">
    <property type="entry name" value="glycerol-3-phosphate 1-O-acyltransferase PlsY"/>
    <property type="match status" value="1"/>
</dbReference>
<feature type="transmembrane region" description="Helical" evidence="10">
    <location>
        <begin position="84"/>
        <end position="103"/>
    </location>
</feature>
<evidence type="ECO:0000313" key="12">
    <source>
        <dbReference type="Proteomes" id="UP000253769"/>
    </source>
</evidence>
<dbReference type="Pfam" id="PF02660">
    <property type="entry name" value="G3P_acyltransf"/>
    <property type="match status" value="1"/>
</dbReference>
<keyword evidence="8 10" id="KW-0594">Phospholipid biosynthesis</keyword>
<sequence>MAFELNLTIALLVIGAYLLGSISSAVLICRALGYEDPRTLGSGNPGATNVWRTSSKNAAVITFITDLLKGALPVWLALKLGLSSLEAALCGLAAMVGHMLPIFFRFRGGKGVATYLGACLSIDPLLALSQISLWLVTMLAFRRASVASITCALATPVICYWQLSELLPVLGLMSLLLIISHRNNIRRLVAGNEQRL</sequence>
<evidence type="ECO:0000256" key="10">
    <source>
        <dbReference type="HAMAP-Rule" id="MF_01043"/>
    </source>
</evidence>
<comment type="catalytic activity">
    <reaction evidence="10">
        <text>an acyl phosphate + sn-glycerol 3-phosphate = a 1-acyl-sn-glycero-3-phosphate + phosphate</text>
        <dbReference type="Rhea" id="RHEA:34075"/>
        <dbReference type="ChEBI" id="CHEBI:43474"/>
        <dbReference type="ChEBI" id="CHEBI:57597"/>
        <dbReference type="ChEBI" id="CHEBI:57970"/>
        <dbReference type="ChEBI" id="CHEBI:59918"/>
        <dbReference type="EC" id="2.3.1.275"/>
    </reaction>
</comment>
<evidence type="ECO:0000256" key="5">
    <source>
        <dbReference type="ARBA" id="ARBA00022989"/>
    </source>
</evidence>
<proteinExistence type="inferred from homology"/>
<keyword evidence="6 10" id="KW-0443">Lipid metabolism</keyword>
<feature type="transmembrane region" description="Helical" evidence="10">
    <location>
        <begin position="6"/>
        <end position="29"/>
    </location>
</feature>
<evidence type="ECO:0000256" key="2">
    <source>
        <dbReference type="ARBA" id="ARBA00022516"/>
    </source>
</evidence>
<dbReference type="GO" id="GO:0005886">
    <property type="term" value="C:plasma membrane"/>
    <property type="evidence" value="ECO:0007669"/>
    <property type="project" value="UniProtKB-SubCell"/>
</dbReference>
<dbReference type="PANTHER" id="PTHR30309">
    <property type="entry name" value="INNER MEMBRANE PROTEIN YGIH"/>
    <property type="match status" value="1"/>
</dbReference>
<gene>
    <name evidence="10 11" type="primary">plsY</name>
    <name evidence="11" type="ORF">DV711_13485</name>
</gene>
<dbReference type="OrthoDB" id="9777124at2"/>
<comment type="subunit">
    <text evidence="10">Probably interacts with PlsX.</text>
</comment>
<keyword evidence="9 10" id="KW-1208">Phospholipid metabolism</keyword>
<protein>
    <recommendedName>
        <fullName evidence="10">Glycerol-3-phosphate acyltransferase</fullName>
    </recommendedName>
    <alternativeName>
        <fullName evidence="10">Acyl-PO4 G3P acyltransferase</fullName>
    </alternativeName>
    <alternativeName>
        <fullName evidence="10">Acyl-phosphate--glycerol-3-phosphate acyltransferase</fullName>
    </alternativeName>
    <alternativeName>
        <fullName evidence="10">G3P acyltransferase</fullName>
        <shortName evidence="10">GPAT</shortName>
        <ecNumber evidence="10">2.3.1.275</ecNumber>
    </alternativeName>
    <alternativeName>
        <fullName evidence="10">Lysophosphatidic acid synthase</fullName>
        <shortName evidence="10">LPA synthase</shortName>
    </alternativeName>
</protein>
<comment type="subcellular location">
    <subcellularLocation>
        <location evidence="10">Cell membrane</location>
        <topology evidence="10">Multi-pass membrane protein</topology>
    </subcellularLocation>
</comment>
<evidence type="ECO:0000256" key="3">
    <source>
        <dbReference type="ARBA" id="ARBA00022679"/>
    </source>
</evidence>
<dbReference type="SMART" id="SM01207">
    <property type="entry name" value="G3P_acyltransf"/>
    <property type="match status" value="1"/>
</dbReference>
<dbReference type="UniPathway" id="UPA00085"/>
<dbReference type="AlphaFoldDB" id="A0A369WGY0"/>
<comment type="similarity">
    <text evidence="10">Belongs to the PlsY family.</text>
</comment>
<evidence type="ECO:0000256" key="4">
    <source>
        <dbReference type="ARBA" id="ARBA00022692"/>
    </source>
</evidence>
<evidence type="ECO:0000313" key="11">
    <source>
        <dbReference type="EMBL" id="RDE19876.1"/>
    </source>
</evidence>
<keyword evidence="12" id="KW-1185">Reference proteome</keyword>
<dbReference type="RefSeq" id="WP_114696328.1">
    <property type="nucleotide sequence ID" value="NZ_QQOH01000003.1"/>
</dbReference>
<reference evidence="11 12" key="1">
    <citation type="submission" date="2018-07" db="EMBL/GenBank/DDBJ databases">
        <title>Motiliproteus coralliicola sp. nov., a bacterium isolated from Coral.</title>
        <authorList>
            <person name="Wang G."/>
        </authorList>
    </citation>
    <scope>NUCLEOTIDE SEQUENCE [LARGE SCALE GENOMIC DNA]</scope>
    <source>
        <strain evidence="11 12">C34</strain>
    </source>
</reference>
<dbReference type="Proteomes" id="UP000253769">
    <property type="component" value="Unassembled WGS sequence"/>
</dbReference>
<evidence type="ECO:0000256" key="8">
    <source>
        <dbReference type="ARBA" id="ARBA00023209"/>
    </source>
</evidence>
<feature type="transmembrane region" description="Helical" evidence="10">
    <location>
        <begin position="115"/>
        <end position="140"/>
    </location>
</feature>
<dbReference type="GO" id="GO:0008654">
    <property type="term" value="P:phospholipid biosynthetic process"/>
    <property type="evidence" value="ECO:0007669"/>
    <property type="project" value="UniProtKB-UniRule"/>
</dbReference>
<evidence type="ECO:0000256" key="1">
    <source>
        <dbReference type="ARBA" id="ARBA00022475"/>
    </source>
</evidence>
<evidence type="ECO:0000256" key="9">
    <source>
        <dbReference type="ARBA" id="ARBA00023264"/>
    </source>
</evidence>
<dbReference type="HAMAP" id="MF_01043">
    <property type="entry name" value="PlsY"/>
    <property type="match status" value="1"/>
</dbReference>
<comment type="caution">
    <text evidence="11">The sequence shown here is derived from an EMBL/GenBank/DDBJ whole genome shotgun (WGS) entry which is preliminary data.</text>
</comment>
<keyword evidence="3 10" id="KW-0808">Transferase</keyword>
<keyword evidence="5 10" id="KW-1133">Transmembrane helix</keyword>
<organism evidence="11 12">
    <name type="scientific">Motiliproteus coralliicola</name>
    <dbReference type="NCBI Taxonomy" id="2283196"/>
    <lineage>
        <taxon>Bacteria</taxon>
        <taxon>Pseudomonadati</taxon>
        <taxon>Pseudomonadota</taxon>
        <taxon>Gammaproteobacteria</taxon>
        <taxon>Oceanospirillales</taxon>
        <taxon>Oceanospirillaceae</taxon>
        <taxon>Motiliproteus</taxon>
    </lineage>
</organism>
<keyword evidence="2 10" id="KW-0444">Lipid biosynthesis</keyword>
<dbReference type="InterPro" id="IPR003811">
    <property type="entry name" value="G3P_acylTferase_PlsY"/>
</dbReference>
<name>A0A369WGY0_9GAMM</name>
<dbReference type="PANTHER" id="PTHR30309:SF0">
    <property type="entry name" value="GLYCEROL-3-PHOSPHATE ACYLTRANSFERASE-RELATED"/>
    <property type="match status" value="1"/>
</dbReference>
<feature type="transmembrane region" description="Helical" evidence="10">
    <location>
        <begin position="160"/>
        <end position="179"/>
    </location>
</feature>
<dbReference type="EMBL" id="QQOH01000003">
    <property type="protein sequence ID" value="RDE19876.1"/>
    <property type="molecule type" value="Genomic_DNA"/>
</dbReference>
<dbReference type="EC" id="2.3.1.275" evidence="10"/>
<comment type="function">
    <text evidence="10">Catalyzes the transfer of an acyl group from acyl-phosphate (acyl-PO(4)) to glycerol-3-phosphate (G3P) to form lysophosphatidic acid (LPA). This enzyme utilizes acyl-phosphate as fatty acyl donor, but not acyl-CoA or acyl-ACP.</text>
</comment>
<keyword evidence="7 10" id="KW-0472">Membrane</keyword>
<keyword evidence="1 10" id="KW-1003">Cell membrane</keyword>
<keyword evidence="4 10" id="KW-0812">Transmembrane</keyword>
<keyword evidence="11" id="KW-0012">Acyltransferase</keyword>
<comment type="pathway">
    <text evidence="10">Lipid metabolism; phospholipid metabolism.</text>
</comment>
<evidence type="ECO:0000256" key="7">
    <source>
        <dbReference type="ARBA" id="ARBA00023136"/>
    </source>
</evidence>
<evidence type="ECO:0000256" key="6">
    <source>
        <dbReference type="ARBA" id="ARBA00023098"/>
    </source>
</evidence>
<accession>A0A369WGY0</accession>
<dbReference type="GO" id="GO:0043772">
    <property type="term" value="F:acyl-phosphate glycerol-3-phosphate acyltransferase activity"/>
    <property type="evidence" value="ECO:0007669"/>
    <property type="project" value="UniProtKB-UniRule"/>
</dbReference>